<dbReference type="GO" id="GO:0002181">
    <property type="term" value="P:cytoplasmic translation"/>
    <property type="evidence" value="ECO:0007669"/>
    <property type="project" value="TreeGrafter"/>
</dbReference>
<dbReference type="NCBIfam" id="NF004037">
    <property type="entry name" value="PRK05518.1"/>
    <property type="match status" value="1"/>
</dbReference>
<dbReference type="InterPro" id="IPR020040">
    <property type="entry name" value="Ribosomal_uL6_a/b-dom"/>
</dbReference>
<dbReference type="GO" id="GO:0019843">
    <property type="term" value="F:rRNA binding"/>
    <property type="evidence" value="ECO:0007669"/>
    <property type="project" value="UniProtKB-UniRule"/>
</dbReference>
<dbReference type="HAMAP" id="MF_01365_A">
    <property type="entry name" value="Ribosomal_uL6_A"/>
    <property type="match status" value="1"/>
</dbReference>
<keyword evidence="2 5" id="KW-0694">RNA-binding</keyword>
<feature type="domain" description="Large ribosomal subunit protein uL6 alpha-beta" evidence="6">
    <location>
        <begin position="10"/>
        <end position="82"/>
    </location>
</feature>
<keyword evidence="1 5" id="KW-0699">rRNA-binding</keyword>
<dbReference type="OrthoDB" id="7144at2157"/>
<dbReference type="Gene3D" id="3.90.930.12">
    <property type="entry name" value="Ribosomal protein L6, alpha-beta domain"/>
    <property type="match status" value="2"/>
</dbReference>
<dbReference type="Proteomes" id="UP000730161">
    <property type="component" value="Unassembled WGS sequence"/>
</dbReference>
<dbReference type="AlphaFoldDB" id="A0A8J8B5R5"/>
<dbReference type="GO" id="GO:0003735">
    <property type="term" value="F:structural constituent of ribosome"/>
    <property type="evidence" value="ECO:0007669"/>
    <property type="project" value="UniProtKB-UniRule"/>
</dbReference>
<dbReference type="EMBL" id="JWHL01000011">
    <property type="protein sequence ID" value="MBR1369324.1"/>
    <property type="molecule type" value="Genomic_DNA"/>
</dbReference>
<dbReference type="RefSeq" id="WP_211531023.1">
    <property type="nucleotide sequence ID" value="NZ_JWHL01000011.1"/>
</dbReference>
<comment type="similarity">
    <text evidence="5">Belongs to the universal ribosomal protein uL6 family.</text>
</comment>
<dbReference type="InterPro" id="IPR036789">
    <property type="entry name" value="Ribosomal_uL6-like_a/b-dom_sf"/>
</dbReference>
<organism evidence="7 8">
    <name type="scientific">Methanocalculus chunghsingensis</name>
    <dbReference type="NCBI Taxonomy" id="156457"/>
    <lineage>
        <taxon>Archaea</taxon>
        <taxon>Methanobacteriati</taxon>
        <taxon>Methanobacteriota</taxon>
        <taxon>Stenosarchaea group</taxon>
        <taxon>Methanomicrobia</taxon>
        <taxon>Methanomicrobiales</taxon>
        <taxon>Methanocalculaceae</taxon>
        <taxon>Methanocalculus</taxon>
    </lineage>
</organism>
<evidence type="ECO:0000256" key="3">
    <source>
        <dbReference type="ARBA" id="ARBA00022980"/>
    </source>
</evidence>
<comment type="subunit">
    <text evidence="5">Part of the 50S ribosomal subunit.</text>
</comment>
<evidence type="ECO:0000256" key="5">
    <source>
        <dbReference type="HAMAP-Rule" id="MF_01365"/>
    </source>
</evidence>
<evidence type="ECO:0000256" key="4">
    <source>
        <dbReference type="ARBA" id="ARBA00023274"/>
    </source>
</evidence>
<dbReference type="InterPro" id="IPR019907">
    <property type="entry name" value="Ribosomal_uL6_arc"/>
</dbReference>
<dbReference type="NCBIfam" id="TIGR03653">
    <property type="entry name" value="uL6_arch"/>
    <property type="match status" value="1"/>
</dbReference>
<dbReference type="PIRSF" id="PIRSF002162">
    <property type="entry name" value="Ribosomal_L6"/>
    <property type="match status" value="1"/>
</dbReference>
<evidence type="ECO:0000313" key="8">
    <source>
        <dbReference type="Proteomes" id="UP000730161"/>
    </source>
</evidence>
<dbReference type="GO" id="GO:0022625">
    <property type="term" value="C:cytosolic large ribosomal subunit"/>
    <property type="evidence" value="ECO:0007669"/>
    <property type="project" value="UniProtKB-UniRule"/>
</dbReference>
<proteinExistence type="inferred from homology"/>
<dbReference type="PANTHER" id="PTHR11655">
    <property type="entry name" value="60S/50S RIBOSOMAL PROTEIN L6/L9"/>
    <property type="match status" value="1"/>
</dbReference>
<keyword evidence="8" id="KW-1185">Reference proteome</keyword>
<evidence type="ECO:0000256" key="2">
    <source>
        <dbReference type="ARBA" id="ARBA00022884"/>
    </source>
</evidence>
<keyword evidence="4 5" id="KW-0687">Ribonucleoprotein</keyword>
<evidence type="ECO:0000256" key="1">
    <source>
        <dbReference type="ARBA" id="ARBA00022730"/>
    </source>
</evidence>
<comment type="function">
    <text evidence="5">This protein binds to the 23S rRNA, and is important in its secondary structure. It is located near the subunit interface in the base of the L7/L12 stalk, and near the tRNA binding site of the peptidyltransferase center.</text>
</comment>
<dbReference type="Pfam" id="PF00347">
    <property type="entry name" value="Ribosomal_L6"/>
    <property type="match status" value="2"/>
</dbReference>
<sequence>MVHSSVNVVIPSGVTISKEGDMIVVKGPKGELRRTMFYPGIVVTIEEASVQIKTTSGRKSVLAMVGTYASHIRNMCRGVTEGYELQMKVVYSHFPIQLKLTPGVLEIGNFLGEKMTRTAKILDGVTVKVGSDEVFVSGIDKEKVGNTAANIEKATKIRKRDPRVFQDGIYRIMKA</sequence>
<dbReference type="FunFam" id="3.90.930.12:FF:000008">
    <property type="entry name" value="50S ribosomal protein L6"/>
    <property type="match status" value="1"/>
</dbReference>
<keyword evidence="3 5" id="KW-0689">Ribosomal protein</keyword>
<name>A0A8J8B5R5_9EURY</name>
<dbReference type="PANTHER" id="PTHR11655:SF16">
    <property type="entry name" value="60S RIBOSOMAL PROTEIN L9"/>
    <property type="match status" value="1"/>
</dbReference>
<comment type="caution">
    <text evidence="7">The sequence shown here is derived from an EMBL/GenBank/DDBJ whole genome shotgun (WGS) entry which is preliminary data.</text>
</comment>
<gene>
    <name evidence="5" type="primary">rpl6</name>
    <name evidence="7" type="ORF">RJ53_07390</name>
</gene>
<dbReference type="InterPro" id="IPR000702">
    <property type="entry name" value="Ribosomal_uL6-like"/>
</dbReference>
<feature type="domain" description="Large ribosomal subunit protein uL6 alpha-beta" evidence="6">
    <location>
        <begin position="107"/>
        <end position="168"/>
    </location>
</feature>
<accession>A0A8J8B5R5</accession>
<reference evidence="7" key="1">
    <citation type="submission" date="2014-12" db="EMBL/GenBank/DDBJ databases">
        <authorList>
            <person name="Huang H.-H."/>
            <person name="Chen S.-C."/>
            <person name="Lai M.-C."/>
        </authorList>
    </citation>
    <scope>NUCLEOTIDE SEQUENCE</scope>
    <source>
        <strain evidence="7">K1F9705b</strain>
    </source>
</reference>
<evidence type="ECO:0000313" key="7">
    <source>
        <dbReference type="EMBL" id="MBR1369324.1"/>
    </source>
</evidence>
<protein>
    <recommendedName>
        <fullName evidence="5">Large ribosomal subunit protein uL6</fullName>
    </recommendedName>
</protein>
<dbReference type="SUPFAM" id="SSF56053">
    <property type="entry name" value="Ribosomal protein L6"/>
    <property type="match status" value="2"/>
</dbReference>
<evidence type="ECO:0000259" key="6">
    <source>
        <dbReference type="Pfam" id="PF00347"/>
    </source>
</evidence>